<dbReference type="GO" id="GO:0003774">
    <property type="term" value="F:cytoskeletal motor activity"/>
    <property type="evidence" value="ECO:0007669"/>
    <property type="project" value="InterPro"/>
</dbReference>
<dbReference type="Proteomes" id="UP000183404">
    <property type="component" value="Unassembled WGS sequence"/>
</dbReference>
<evidence type="ECO:0000256" key="6">
    <source>
        <dbReference type="ARBA" id="ARBA00022500"/>
    </source>
</evidence>
<accession>A0A1I1XKA7</accession>
<dbReference type="SUPFAM" id="SSF101801">
    <property type="entry name" value="Surface presentation of antigens (SPOA)"/>
    <property type="match status" value="1"/>
</dbReference>
<dbReference type="InterPro" id="IPR001543">
    <property type="entry name" value="FliN-like_C"/>
</dbReference>
<keyword evidence="6" id="KW-0145">Chemotaxis</keyword>
<dbReference type="Gene3D" id="2.30.330.10">
    <property type="entry name" value="SpoA-like"/>
    <property type="match status" value="1"/>
</dbReference>
<dbReference type="GO" id="GO:0009425">
    <property type="term" value="C:bacterial-type flagellum basal body"/>
    <property type="evidence" value="ECO:0007669"/>
    <property type="project" value="UniProtKB-SubCell"/>
</dbReference>
<evidence type="ECO:0000259" key="11">
    <source>
        <dbReference type="Pfam" id="PF01052"/>
    </source>
</evidence>
<name>A0A1I1XKA7_THETY</name>
<keyword evidence="7" id="KW-0283">Flagellar rotation</keyword>
<dbReference type="Gene3D" id="3.40.1550.10">
    <property type="entry name" value="CheC-like"/>
    <property type="match status" value="1"/>
</dbReference>
<dbReference type="CDD" id="cd17908">
    <property type="entry name" value="FliM"/>
    <property type="match status" value="1"/>
</dbReference>
<dbReference type="Pfam" id="PF01052">
    <property type="entry name" value="FliMN_C"/>
    <property type="match status" value="1"/>
</dbReference>
<protein>
    <recommendedName>
        <fullName evidence="4 10">Flagellar motor switch protein FliM</fullName>
    </recommendedName>
</protein>
<evidence type="ECO:0000256" key="10">
    <source>
        <dbReference type="NCBIfam" id="TIGR01397"/>
    </source>
</evidence>
<evidence type="ECO:0000256" key="3">
    <source>
        <dbReference type="ARBA" id="ARBA00011049"/>
    </source>
</evidence>
<keyword evidence="12" id="KW-0969">Cilium</keyword>
<comment type="similarity">
    <text evidence="3">Belongs to the FliM family.</text>
</comment>
<evidence type="ECO:0000256" key="2">
    <source>
        <dbReference type="ARBA" id="ARBA00004202"/>
    </source>
</evidence>
<sequence length="332" mass="37860">MAEILSQSEIDELLKAFSSGGLDVQEIEKAEETKSKKIRNYDFRRPNKFSKEQLRTLQMIFENLSRSLTSFLSGYLRTIVNVTVVSVDQLTYYEFSNSLNNPVFIAIIDAAPLEGPFLLEFNNNTTYAILDRILGGMGKGELLDRDYTEIEISLLTKIVKQILPLFKEPWSNILDINPSLIRVETNSQFAQIISPNETVALCTLSIKINETEGIMNFCMPHLTLEPIVPKLTTKFWFSSMKKEDKVNPELIKSKISKTYIPLTAQLGSTTITVKEFLELEIGDIIMLDKHFKEPVDIIIDKKVKFRGIPGIKNNKYSVRITEVIYKGDEESE</sequence>
<evidence type="ECO:0000256" key="7">
    <source>
        <dbReference type="ARBA" id="ARBA00022779"/>
    </source>
</evidence>
<keyword evidence="12" id="KW-0966">Cell projection</keyword>
<evidence type="ECO:0000256" key="1">
    <source>
        <dbReference type="ARBA" id="ARBA00004117"/>
    </source>
</evidence>
<organism evidence="12 13">
    <name type="scientific">Thermoanaerobacter thermohydrosulfuricus</name>
    <name type="common">Clostridium thermohydrosulfuricum</name>
    <dbReference type="NCBI Taxonomy" id="1516"/>
    <lineage>
        <taxon>Bacteria</taxon>
        <taxon>Bacillati</taxon>
        <taxon>Bacillota</taxon>
        <taxon>Clostridia</taxon>
        <taxon>Thermoanaerobacterales</taxon>
        <taxon>Thermoanaerobacteraceae</taxon>
        <taxon>Thermoanaerobacter</taxon>
    </lineage>
</organism>
<dbReference type="EMBL" id="FNBS01000007">
    <property type="protein sequence ID" value="SDF23587.1"/>
    <property type="molecule type" value="Genomic_DNA"/>
</dbReference>
<proteinExistence type="inferred from homology"/>
<evidence type="ECO:0000256" key="4">
    <source>
        <dbReference type="ARBA" id="ARBA00021898"/>
    </source>
</evidence>
<keyword evidence="5" id="KW-1003">Cell membrane</keyword>
<dbReference type="GO" id="GO:0071978">
    <property type="term" value="P:bacterial-type flagellum-dependent swarming motility"/>
    <property type="evidence" value="ECO:0007669"/>
    <property type="project" value="TreeGrafter"/>
</dbReference>
<dbReference type="Pfam" id="PF02154">
    <property type="entry name" value="FliM"/>
    <property type="match status" value="1"/>
</dbReference>
<evidence type="ECO:0000256" key="8">
    <source>
        <dbReference type="ARBA" id="ARBA00023136"/>
    </source>
</evidence>
<reference evidence="12 13" key="1">
    <citation type="submission" date="2016-10" db="EMBL/GenBank/DDBJ databases">
        <authorList>
            <person name="de Groot N.N."/>
        </authorList>
    </citation>
    <scope>NUCLEOTIDE SEQUENCE [LARGE SCALE GENOMIC DNA]</scope>
    <source>
        <strain evidence="12 13">DSM 569</strain>
    </source>
</reference>
<gene>
    <name evidence="12" type="ORF">SAMN04244560_00440</name>
</gene>
<evidence type="ECO:0000256" key="9">
    <source>
        <dbReference type="ARBA" id="ARBA00023143"/>
    </source>
</evidence>
<evidence type="ECO:0000313" key="13">
    <source>
        <dbReference type="Proteomes" id="UP000183404"/>
    </source>
</evidence>
<evidence type="ECO:0000256" key="5">
    <source>
        <dbReference type="ARBA" id="ARBA00022475"/>
    </source>
</evidence>
<feature type="domain" description="Flagellar motor switch protein FliN-like C-terminal" evidence="11">
    <location>
        <begin position="254"/>
        <end position="324"/>
    </location>
</feature>
<keyword evidence="12" id="KW-0282">Flagellum</keyword>
<keyword evidence="8" id="KW-0472">Membrane</keyword>
<dbReference type="InterPro" id="IPR028976">
    <property type="entry name" value="CheC-like_sf"/>
</dbReference>
<dbReference type="InterPro" id="IPR001689">
    <property type="entry name" value="Flag_FliM"/>
</dbReference>
<dbReference type="AlphaFoldDB" id="A0A1I1XKA7"/>
<dbReference type="GO" id="GO:0050918">
    <property type="term" value="P:positive chemotaxis"/>
    <property type="evidence" value="ECO:0007669"/>
    <property type="project" value="TreeGrafter"/>
</dbReference>
<dbReference type="PANTHER" id="PTHR30034:SF6">
    <property type="entry name" value="YOP PROTEINS TRANSLOCATION PROTEIN Q"/>
    <property type="match status" value="1"/>
</dbReference>
<dbReference type="PRINTS" id="PR00955">
    <property type="entry name" value="FLGMOTORFLIM"/>
</dbReference>
<dbReference type="GO" id="GO:0005886">
    <property type="term" value="C:plasma membrane"/>
    <property type="evidence" value="ECO:0007669"/>
    <property type="project" value="UniProtKB-SubCell"/>
</dbReference>
<dbReference type="RefSeq" id="WP_003869163.1">
    <property type="nucleotide sequence ID" value="NZ_FNBS01000007.1"/>
</dbReference>
<dbReference type="PIRSF" id="PIRSF002888">
    <property type="entry name" value="FliM"/>
    <property type="match status" value="1"/>
</dbReference>
<dbReference type="NCBIfam" id="TIGR01397">
    <property type="entry name" value="fliM_switch"/>
    <property type="match status" value="1"/>
</dbReference>
<dbReference type="InterPro" id="IPR036429">
    <property type="entry name" value="SpoA-like_sf"/>
</dbReference>
<dbReference type="SUPFAM" id="SSF103039">
    <property type="entry name" value="CheC-like"/>
    <property type="match status" value="1"/>
</dbReference>
<dbReference type="PANTHER" id="PTHR30034">
    <property type="entry name" value="FLAGELLAR MOTOR SWITCH PROTEIN FLIM"/>
    <property type="match status" value="1"/>
</dbReference>
<comment type="subcellular location">
    <subcellularLocation>
        <location evidence="1">Bacterial flagellum basal body</location>
    </subcellularLocation>
    <subcellularLocation>
        <location evidence="2">Cell membrane</location>
        <topology evidence="2">Peripheral membrane protein</topology>
    </subcellularLocation>
</comment>
<keyword evidence="9" id="KW-0975">Bacterial flagellum</keyword>
<evidence type="ECO:0000313" key="12">
    <source>
        <dbReference type="EMBL" id="SDF23587.1"/>
    </source>
</evidence>